<evidence type="ECO:0000256" key="1">
    <source>
        <dbReference type="SAM" id="MobiDB-lite"/>
    </source>
</evidence>
<evidence type="ECO:0000313" key="3">
    <source>
        <dbReference type="EMBL" id="KAF2726969.1"/>
    </source>
</evidence>
<dbReference type="OrthoDB" id="5287717at2759"/>
<accession>A0A9P4QIB6</accession>
<feature type="transmembrane region" description="Helical" evidence="2">
    <location>
        <begin position="167"/>
        <end position="186"/>
    </location>
</feature>
<evidence type="ECO:0000313" key="4">
    <source>
        <dbReference type="Proteomes" id="UP000799444"/>
    </source>
</evidence>
<feature type="transmembrane region" description="Helical" evidence="2">
    <location>
        <begin position="47"/>
        <end position="71"/>
    </location>
</feature>
<keyword evidence="2" id="KW-1133">Transmembrane helix</keyword>
<name>A0A9P4QIB6_9PLEO</name>
<feature type="region of interest" description="Disordered" evidence="1">
    <location>
        <begin position="1"/>
        <end position="36"/>
    </location>
</feature>
<feature type="compositionally biased region" description="Polar residues" evidence="1">
    <location>
        <begin position="11"/>
        <end position="29"/>
    </location>
</feature>
<proteinExistence type="predicted"/>
<dbReference type="AlphaFoldDB" id="A0A9P4QIB6"/>
<dbReference type="EMBL" id="ML996367">
    <property type="protein sequence ID" value="KAF2726969.1"/>
    <property type="molecule type" value="Genomic_DNA"/>
</dbReference>
<keyword evidence="4" id="KW-1185">Reference proteome</keyword>
<evidence type="ECO:0000256" key="2">
    <source>
        <dbReference type="SAM" id="Phobius"/>
    </source>
</evidence>
<feature type="transmembrane region" description="Helical" evidence="2">
    <location>
        <begin position="91"/>
        <end position="112"/>
    </location>
</feature>
<gene>
    <name evidence="3" type="ORF">EJ04DRAFT_570794</name>
</gene>
<keyword evidence="2" id="KW-0812">Transmembrane</keyword>
<protein>
    <submittedName>
        <fullName evidence="3">Uncharacterized protein</fullName>
    </submittedName>
</protein>
<reference evidence="3" key="1">
    <citation type="journal article" date="2020" name="Stud. Mycol.">
        <title>101 Dothideomycetes genomes: a test case for predicting lifestyles and emergence of pathogens.</title>
        <authorList>
            <person name="Haridas S."/>
            <person name="Albert R."/>
            <person name="Binder M."/>
            <person name="Bloem J."/>
            <person name="Labutti K."/>
            <person name="Salamov A."/>
            <person name="Andreopoulos B."/>
            <person name="Baker S."/>
            <person name="Barry K."/>
            <person name="Bills G."/>
            <person name="Bluhm B."/>
            <person name="Cannon C."/>
            <person name="Castanera R."/>
            <person name="Culley D."/>
            <person name="Daum C."/>
            <person name="Ezra D."/>
            <person name="Gonzalez J."/>
            <person name="Henrissat B."/>
            <person name="Kuo A."/>
            <person name="Liang C."/>
            <person name="Lipzen A."/>
            <person name="Lutzoni F."/>
            <person name="Magnuson J."/>
            <person name="Mondo S."/>
            <person name="Nolan M."/>
            <person name="Ohm R."/>
            <person name="Pangilinan J."/>
            <person name="Park H.-J."/>
            <person name="Ramirez L."/>
            <person name="Alfaro M."/>
            <person name="Sun H."/>
            <person name="Tritt A."/>
            <person name="Yoshinaga Y."/>
            <person name="Zwiers L.-H."/>
            <person name="Turgeon B."/>
            <person name="Goodwin S."/>
            <person name="Spatafora J."/>
            <person name="Crous P."/>
            <person name="Grigoriev I."/>
        </authorList>
    </citation>
    <scope>NUCLEOTIDE SEQUENCE</scope>
    <source>
        <strain evidence="3">CBS 125425</strain>
    </source>
</reference>
<organism evidence="3 4">
    <name type="scientific">Polyplosphaeria fusca</name>
    <dbReference type="NCBI Taxonomy" id="682080"/>
    <lineage>
        <taxon>Eukaryota</taxon>
        <taxon>Fungi</taxon>
        <taxon>Dikarya</taxon>
        <taxon>Ascomycota</taxon>
        <taxon>Pezizomycotina</taxon>
        <taxon>Dothideomycetes</taxon>
        <taxon>Pleosporomycetidae</taxon>
        <taxon>Pleosporales</taxon>
        <taxon>Tetraplosphaeriaceae</taxon>
        <taxon>Polyplosphaeria</taxon>
    </lineage>
</organism>
<keyword evidence="2" id="KW-0472">Membrane</keyword>
<sequence>MKLPGHGQVSWAGTSSTEYDPVAQPTTPSHLDLEKSLPPPGRPLRRFYFRSIVGVLGPLIVTAYFLAIWRIYLIPADPHSPLFFGPPGATWVFYSWFVAGVVGLNLSLYGIAGVEAAMLMEPAWGAGDAMRLMMHADSSWSGPAGWLRTARRLVRLKRASGRSKMPGKLWFVLALPSLLIFAAWPLSGLSFETTQGYVHGRAGGGEPSTVTGFSFDNFNERNEDDAKVGAALTWGNALDARVPGRGIVYTPKGYDRSQHPFLEKLPTILPTDDGVSRIFLTAQAQNPIEGNSWGLLMQYNCSIVKSPSDLTVLNYRNVTEAEMKNSIFVRKKQDTDVRASNMHATIEVGTQSWPNSSATERMTDEDPNAVFTKTTSCYFNEAQNVTGDYPGIDQETVFEVLLYQLIFNQSYADPRPNYNFSLDHNITEFYGGYDYTDFDKPKNISVNATDPWTAIGARCTSSSSVGTADIDGLRSTYSNFVRTDTPISVQRARCAGRFGAEALSSFIIPSDGDLMGNLFGSVAAPPAFYAPFTNDPNNIDVGTGLFLQLNYLQAEQLRQSMLRAHAAYAVQLMYNGGQGFTALDGSHVKSVNPNITEFVQGTVLKPGVVPASLPITLFFIWALVGPTLTIMYGFRRRWTAVLDGYSLFRIGVDLPYEYRERIAANTNTGEVEECHELNNLPGLVGDMKPHDQVGHVGLVERSPAPKEKSYR</sequence>
<dbReference type="Proteomes" id="UP000799444">
    <property type="component" value="Unassembled WGS sequence"/>
</dbReference>
<feature type="transmembrane region" description="Helical" evidence="2">
    <location>
        <begin position="613"/>
        <end position="634"/>
    </location>
</feature>
<comment type="caution">
    <text evidence="3">The sequence shown here is derived from an EMBL/GenBank/DDBJ whole genome shotgun (WGS) entry which is preliminary data.</text>
</comment>